<keyword evidence="2" id="KW-0812">Transmembrane</keyword>
<feature type="transmembrane region" description="Helical" evidence="2">
    <location>
        <begin position="100"/>
        <end position="118"/>
    </location>
</feature>
<evidence type="ECO:0000259" key="3">
    <source>
        <dbReference type="PROSITE" id="PS00022"/>
    </source>
</evidence>
<evidence type="ECO:0000313" key="5">
    <source>
        <dbReference type="Proteomes" id="UP001190700"/>
    </source>
</evidence>
<gene>
    <name evidence="4" type="ORF">CYMTET_55032</name>
</gene>
<keyword evidence="2" id="KW-1133">Transmembrane helix</keyword>
<reference evidence="4 5" key="1">
    <citation type="journal article" date="2015" name="Genome Biol. Evol.">
        <title>Comparative Genomics of a Bacterivorous Green Alga Reveals Evolutionary Causalities and Consequences of Phago-Mixotrophic Mode of Nutrition.</title>
        <authorList>
            <person name="Burns J.A."/>
            <person name="Paasch A."/>
            <person name="Narechania A."/>
            <person name="Kim E."/>
        </authorList>
    </citation>
    <scope>NUCLEOTIDE SEQUENCE [LARGE SCALE GENOMIC DNA]</scope>
    <source>
        <strain evidence="4 5">PLY_AMNH</strain>
    </source>
</reference>
<comment type="caution">
    <text evidence="4">The sequence shown here is derived from an EMBL/GenBank/DDBJ whole genome shotgun (WGS) entry which is preliminary data.</text>
</comment>
<dbReference type="EMBL" id="LGRX02035478">
    <property type="protein sequence ID" value="KAK3234722.1"/>
    <property type="molecule type" value="Genomic_DNA"/>
</dbReference>
<name>A0AAE0BE21_9CHLO</name>
<accession>A0AAE0BE21</accession>
<dbReference type="InterPro" id="IPR000742">
    <property type="entry name" value="EGF"/>
</dbReference>
<keyword evidence="5" id="KW-1185">Reference proteome</keyword>
<dbReference type="PROSITE" id="PS00022">
    <property type="entry name" value="EGF_1"/>
    <property type="match status" value="1"/>
</dbReference>
<protein>
    <recommendedName>
        <fullName evidence="3">EGF-like domain-containing protein</fullName>
    </recommendedName>
</protein>
<proteinExistence type="predicted"/>
<keyword evidence="2" id="KW-0472">Membrane</keyword>
<dbReference type="AlphaFoldDB" id="A0AAE0BE21"/>
<feature type="domain" description="EGF-like" evidence="3">
    <location>
        <begin position="16"/>
        <end position="27"/>
    </location>
</feature>
<sequence length="1006" mass="110682">MECGGHGACLRSSAVCECFTGYSGDACAECGAGNLSASGGQELLYYMSSDRENMASVCVPLMMLTAAAPDPSPAPVPEESGKSTSDEGGSSNEASAGTTLIAVLVAAAVCVVIAGVFVSKLKVAGKEQPEPKVDEIMESLTENKHEELNKFRQFLKEGGRERAGARTGSLGVDGETVNPLFNAERTRRSICGDIPPDKPEKLEAITQEYVNDQGAGVKVTMNPVAAMRRAKPPPPRKKPPKEGYHLAMDALQLAPSIVRRWFENDAEYSSLLMGADGSATDMSNPLYVSKAKLAEMPEEVRKWLEEQSELGNLNVMAFSADAGDFTNPLYVDRAKLKGAPDEVLKWMESELGSHLMNLDGQDGDFSNPLYLTKAQLAKMPTFVKGWFDCSLGENNLMSAGSGPDDFHNPLFVQKAKLASAPDDVRAWMNDHDLGQHLMGLDGDMGDFHNPLYMDRGLLASAPASVQSWFDQELGELNMMSFAGDDGDFDNPLHVKKEQLAEAPPEVLAWMERELGDLNLMSSGGADGDFTNPLYVQKAKLAEAPAAVREWFEGEFELSLMAGNPLMGSGGGDTNNPLFVPSAQLKNAPADVRKWFGLTTEEDLESPLFEVSASELGSAPEKVQQWFGLDSDFCLLMSAAPQENEDGETMNPYYASQEQLRRAPTVVRHWFGIKDDDEENLLMGDDKEVKPFYMSDSQLAEAPEEVQRYFGFGLGEETNLLMNADGGDTEFVNPFYVPGARLNRAETNLKRWFGLDEDFNLMMGALKDKGGAMGMMGGDDEEGFSNPLFQQSKQIQRAPTFLRHAFHPAFQRQSSQFNMLMGDADVNTDSNPLFDQSARMERADSKLFETFENSDNYQERHAKKMAMMKPKRRGLKRGSMMSMCDKQTRKALQAAGMEGAAEWTQEDEAKAKAARKKRRGSVKQTIHSSYKLAVKAKVMVAGKKQHNDEHLEEVGHVWMEDEQGRQYLCTADAAARKEKMKSRITKKRGSIFNLFGGNQGTLEQIEE</sequence>
<feature type="region of interest" description="Disordered" evidence="1">
    <location>
        <begin position="69"/>
        <end position="93"/>
    </location>
</feature>
<organism evidence="4 5">
    <name type="scientific">Cymbomonas tetramitiformis</name>
    <dbReference type="NCBI Taxonomy" id="36881"/>
    <lineage>
        <taxon>Eukaryota</taxon>
        <taxon>Viridiplantae</taxon>
        <taxon>Chlorophyta</taxon>
        <taxon>Pyramimonadophyceae</taxon>
        <taxon>Pyramimonadales</taxon>
        <taxon>Pyramimonadaceae</taxon>
        <taxon>Cymbomonas</taxon>
    </lineage>
</organism>
<evidence type="ECO:0000256" key="1">
    <source>
        <dbReference type="SAM" id="MobiDB-lite"/>
    </source>
</evidence>
<dbReference type="Proteomes" id="UP001190700">
    <property type="component" value="Unassembled WGS sequence"/>
</dbReference>
<evidence type="ECO:0000313" key="4">
    <source>
        <dbReference type="EMBL" id="KAK3234722.1"/>
    </source>
</evidence>
<evidence type="ECO:0000256" key="2">
    <source>
        <dbReference type="SAM" id="Phobius"/>
    </source>
</evidence>